<keyword evidence="3" id="KW-0145">Chemotaxis</keyword>
<comment type="subcellular location">
    <subcellularLocation>
        <location evidence="1">Cell membrane</location>
        <topology evidence="1">Multi-pass membrane protein</topology>
    </subcellularLocation>
</comment>
<accession>A0A941CRG9</accession>
<dbReference type="GO" id="GO:0007165">
    <property type="term" value="P:signal transduction"/>
    <property type="evidence" value="ECO:0007669"/>
    <property type="project" value="UniProtKB-KW"/>
</dbReference>
<evidence type="ECO:0000256" key="9">
    <source>
        <dbReference type="PROSITE-ProRule" id="PRU00284"/>
    </source>
</evidence>
<organism evidence="12 13">
    <name type="scientific">Proteiniclasticum sediminis</name>
    <dbReference type="NCBI Taxonomy" id="2804028"/>
    <lineage>
        <taxon>Bacteria</taxon>
        <taxon>Bacillati</taxon>
        <taxon>Bacillota</taxon>
        <taxon>Clostridia</taxon>
        <taxon>Eubacteriales</taxon>
        <taxon>Clostridiaceae</taxon>
        <taxon>Proteiniclasticum</taxon>
    </lineage>
</organism>
<keyword evidence="2" id="KW-1003">Cell membrane</keyword>
<comment type="similarity">
    <text evidence="8">Belongs to the methyl-accepting chemotaxis (MCP) protein family.</text>
</comment>
<evidence type="ECO:0000256" key="3">
    <source>
        <dbReference type="ARBA" id="ARBA00022500"/>
    </source>
</evidence>
<evidence type="ECO:0000256" key="1">
    <source>
        <dbReference type="ARBA" id="ARBA00004651"/>
    </source>
</evidence>
<feature type="domain" description="HAMP" evidence="11">
    <location>
        <begin position="301"/>
        <end position="356"/>
    </location>
</feature>
<name>A0A941CRG9_9CLOT</name>
<evidence type="ECO:0000259" key="11">
    <source>
        <dbReference type="PROSITE" id="PS50885"/>
    </source>
</evidence>
<dbReference type="Gene3D" id="6.10.340.10">
    <property type="match status" value="1"/>
</dbReference>
<dbReference type="CDD" id="cd12912">
    <property type="entry name" value="PDC2_MCP_like"/>
    <property type="match status" value="1"/>
</dbReference>
<reference evidence="12" key="1">
    <citation type="submission" date="2021-04" db="EMBL/GenBank/DDBJ databases">
        <title>Proteiniclasticum sedimins sp. nov., an obligate anaerobic bacterium isolated from anaerobic sludge.</title>
        <authorList>
            <person name="Liu J."/>
        </authorList>
    </citation>
    <scope>NUCLEOTIDE SEQUENCE</scope>
    <source>
        <strain evidence="12">BAD-10</strain>
    </source>
</reference>
<evidence type="ECO:0000313" key="13">
    <source>
        <dbReference type="Proteomes" id="UP000675379"/>
    </source>
</evidence>
<dbReference type="InterPro" id="IPR004089">
    <property type="entry name" value="MCPsignal_dom"/>
</dbReference>
<dbReference type="Gene3D" id="3.30.450.20">
    <property type="entry name" value="PAS domain"/>
    <property type="match status" value="1"/>
</dbReference>
<proteinExistence type="inferred from homology"/>
<dbReference type="GO" id="GO:0006935">
    <property type="term" value="P:chemotaxis"/>
    <property type="evidence" value="ECO:0007669"/>
    <property type="project" value="UniProtKB-KW"/>
</dbReference>
<dbReference type="PANTHER" id="PTHR32089:SF112">
    <property type="entry name" value="LYSOZYME-LIKE PROTEIN-RELATED"/>
    <property type="match status" value="1"/>
</dbReference>
<dbReference type="Pfam" id="PF00015">
    <property type="entry name" value="MCPsignal"/>
    <property type="match status" value="1"/>
</dbReference>
<dbReference type="GO" id="GO:0005886">
    <property type="term" value="C:plasma membrane"/>
    <property type="evidence" value="ECO:0007669"/>
    <property type="project" value="UniProtKB-SubCell"/>
</dbReference>
<evidence type="ECO:0000313" key="12">
    <source>
        <dbReference type="EMBL" id="MBR0575991.1"/>
    </source>
</evidence>
<sequence>MKIRSKLTLSFTTLVVILALALGLVSMLTASRLLEQGAKESLRDLAVNGAGHVASGIQVDRQSLEVLAEVDDIQTMSLDKIYPFLNDQTRKLGYRVIGVLTPDGEVHYSSGESTRLDQGDPALLALRGSRNALNFTVNSAIKDTLLVISTPIASEGKVVGALVGRMDGKEFNNLAGEIRYGERGYAFIIDAYGNVIAHPDAEKVAAGYNPMTQSETDPTLLSAGNLVREVLTSRNGMTEYELDGVTHLAAYTPIQNTSWTLVVTAEKAEVLGNLPVLQKNILLVSGGAILMGILLTLLIGNSIVKPLVPVVSMAENLAQLDLREDLSEKSLTARDETGDIARALQSIIHSFRDILVQVDASSLHVAAAAEELQENTRRTGASVKEVSATVEEIAKGASDQARSTEEGAVKAADLGEKIAENQLHVEEIQSSAREVESIVQLGVEDMEKLMAITQEVKASVEEISGVIGLTNASAHGISEASTLIASIAQQTNLLALNAAIEAARAGDAGRGFAVVAEEIKKLAEQSSRSTAAIDKAVEELKKNAGNAVKSMKAVRDIALEQAKGVEDGQAQYEAIQHAMVGTTEAAVRLNSSGEAMMAMREGILGTLENLTAIAEENSAATEEVSASMTEQSAAMEEMAAASESLTQLAEDLRRILGGFKMM</sequence>
<dbReference type="SMART" id="SM00283">
    <property type="entry name" value="MA"/>
    <property type="match status" value="1"/>
</dbReference>
<dbReference type="Gene3D" id="1.10.287.950">
    <property type="entry name" value="Methyl-accepting chemotaxis protein"/>
    <property type="match status" value="1"/>
</dbReference>
<evidence type="ECO:0000256" key="6">
    <source>
        <dbReference type="ARBA" id="ARBA00023136"/>
    </source>
</evidence>
<evidence type="ECO:0000259" key="10">
    <source>
        <dbReference type="PROSITE" id="PS50111"/>
    </source>
</evidence>
<dbReference type="AlphaFoldDB" id="A0A941CRG9"/>
<comment type="caution">
    <text evidence="12">The sequence shown here is derived from an EMBL/GenBank/DDBJ whole genome shotgun (WGS) entry which is preliminary data.</text>
</comment>
<dbReference type="PANTHER" id="PTHR32089">
    <property type="entry name" value="METHYL-ACCEPTING CHEMOTAXIS PROTEIN MCPB"/>
    <property type="match status" value="1"/>
</dbReference>
<dbReference type="InterPro" id="IPR033479">
    <property type="entry name" value="dCache_1"/>
</dbReference>
<evidence type="ECO:0000256" key="7">
    <source>
        <dbReference type="ARBA" id="ARBA00023224"/>
    </source>
</evidence>
<dbReference type="RefSeq" id="WP_211800713.1">
    <property type="nucleotide sequence ID" value="NZ_JAGSCS010000006.1"/>
</dbReference>
<evidence type="ECO:0000256" key="4">
    <source>
        <dbReference type="ARBA" id="ARBA00022692"/>
    </source>
</evidence>
<dbReference type="EMBL" id="JAGSCS010000006">
    <property type="protein sequence ID" value="MBR0575991.1"/>
    <property type="molecule type" value="Genomic_DNA"/>
</dbReference>
<keyword evidence="4" id="KW-0812">Transmembrane</keyword>
<dbReference type="PROSITE" id="PS50885">
    <property type="entry name" value="HAMP"/>
    <property type="match status" value="1"/>
</dbReference>
<dbReference type="SUPFAM" id="SSF58104">
    <property type="entry name" value="Methyl-accepting chemotaxis protein (MCP) signaling domain"/>
    <property type="match status" value="1"/>
</dbReference>
<keyword evidence="5" id="KW-1133">Transmembrane helix</keyword>
<evidence type="ECO:0000256" key="2">
    <source>
        <dbReference type="ARBA" id="ARBA00022475"/>
    </source>
</evidence>
<keyword evidence="13" id="KW-1185">Reference proteome</keyword>
<gene>
    <name evidence="12" type="ORF">KCG48_06510</name>
</gene>
<keyword evidence="6" id="KW-0472">Membrane</keyword>
<feature type="domain" description="Methyl-accepting transducer" evidence="10">
    <location>
        <begin position="375"/>
        <end position="632"/>
    </location>
</feature>
<dbReference type="Pfam" id="PF02743">
    <property type="entry name" value="dCache_1"/>
    <property type="match status" value="1"/>
</dbReference>
<dbReference type="Proteomes" id="UP000675379">
    <property type="component" value="Unassembled WGS sequence"/>
</dbReference>
<evidence type="ECO:0000256" key="5">
    <source>
        <dbReference type="ARBA" id="ARBA00022989"/>
    </source>
</evidence>
<keyword evidence="7 9" id="KW-0807">Transducer</keyword>
<protein>
    <submittedName>
        <fullName evidence="12">Methyl-accepting chemotaxis protein</fullName>
    </submittedName>
</protein>
<dbReference type="PROSITE" id="PS50111">
    <property type="entry name" value="CHEMOTAXIS_TRANSDUC_2"/>
    <property type="match status" value="1"/>
</dbReference>
<evidence type="ECO:0000256" key="8">
    <source>
        <dbReference type="ARBA" id="ARBA00029447"/>
    </source>
</evidence>
<dbReference type="InterPro" id="IPR003660">
    <property type="entry name" value="HAMP_dom"/>
</dbReference>